<dbReference type="RefSeq" id="WP_203715790.1">
    <property type="nucleotide sequence ID" value="NZ_BONE01000036.1"/>
</dbReference>
<sequence>MPPHTTAAAGPALAAAAAIGPYFAWEAWSSRGDWRPFTALLTPAVAAERVTVARSTLVNAFGLAESDVPDRVVASVWFMGVTARLLSPPLGAALAGGALPLATRANLWWRPVPSGPLPMAYGTVAARAAGAPAEVAAELVAGPLAETVTPLLELFRDEFRLSPKVLWGNVASALAGAAGVLADTMPRHAARAGEVLDHALTLPPLAGTGLVARPDPARARRFLVRANCCLYYRIPGGGTCADCVLTPADDRREAWSAILAATR</sequence>
<name>A0ABQ4CUF2_9ACTN</name>
<gene>
    <name evidence="2" type="ORF">Asi02nite_44250</name>
</gene>
<dbReference type="InterPro" id="IPR024726">
    <property type="entry name" value="FhuF_C"/>
</dbReference>
<evidence type="ECO:0000313" key="3">
    <source>
        <dbReference type="Proteomes" id="UP000604117"/>
    </source>
</evidence>
<proteinExistence type="predicted"/>
<protein>
    <recommendedName>
        <fullName evidence="1">Ferric siderophore reductase C-terminal domain-containing protein</fullName>
    </recommendedName>
</protein>
<accession>A0ABQ4CUF2</accession>
<dbReference type="EMBL" id="BONE01000036">
    <property type="protein sequence ID" value="GIF74907.1"/>
    <property type="molecule type" value="Genomic_DNA"/>
</dbReference>
<evidence type="ECO:0000259" key="1">
    <source>
        <dbReference type="Pfam" id="PF11575"/>
    </source>
</evidence>
<comment type="caution">
    <text evidence="2">The sequence shown here is derived from an EMBL/GenBank/DDBJ whole genome shotgun (WGS) entry which is preliminary data.</text>
</comment>
<keyword evidence="3" id="KW-1185">Reference proteome</keyword>
<evidence type="ECO:0000313" key="2">
    <source>
        <dbReference type="EMBL" id="GIF74907.1"/>
    </source>
</evidence>
<organism evidence="2 3">
    <name type="scientific">Asanoa siamensis</name>
    <dbReference type="NCBI Taxonomy" id="926357"/>
    <lineage>
        <taxon>Bacteria</taxon>
        <taxon>Bacillati</taxon>
        <taxon>Actinomycetota</taxon>
        <taxon>Actinomycetes</taxon>
        <taxon>Micromonosporales</taxon>
        <taxon>Micromonosporaceae</taxon>
        <taxon>Asanoa</taxon>
    </lineage>
</organism>
<dbReference type="Pfam" id="PF11575">
    <property type="entry name" value="FhuF_C"/>
    <property type="match status" value="1"/>
</dbReference>
<reference evidence="2 3" key="1">
    <citation type="submission" date="2021-01" db="EMBL/GenBank/DDBJ databases">
        <title>Whole genome shotgun sequence of Asanoa siamensis NBRC 107932.</title>
        <authorList>
            <person name="Komaki H."/>
            <person name="Tamura T."/>
        </authorList>
    </citation>
    <scope>NUCLEOTIDE SEQUENCE [LARGE SCALE GENOMIC DNA]</scope>
    <source>
        <strain evidence="2 3">NBRC 107932</strain>
    </source>
</reference>
<dbReference type="Proteomes" id="UP000604117">
    <property type="component" value="Unassembled WGS sequence"/>
</dbReference>
<feature type="domain" description="Ferric siderophore reductase C-terminal" evidence="1">
    <location>
        <begin position="225"/>
        <end position="245"/>
    </location>
</feature>